<accession>A0A8H7J6D5</accession>
<dbReference type="InterPro" id="IPR002867">
    <property type="entry name" value="IBR_dom"/>
</dbReference>
<feature type="compositionally biased region" description="Low complexity" evidence="10">
    <location>
        <begin position="113"/>
        <end position="127"/>
    </location>
</feature>
<evidence type="ECO:0000256" key="7">
    <source>
        <dbReference type="ARBA" id="ARBA00022786"/>
    </source>
</evidence>
<dbReference type="InterPro" id="IPR044066">
    <property type="entry name" value="TRIAD_supradom"/>
</dbReference>
<evidence type="ECO:0000256" key="2">
    <source>
        <dbReference type="ARBA" id="ARBA00012251"/>
    </source>
</evidence>
<dbReference type="PROSITE" id="PS51873">
    <property type="entry name" value="TRIAD"/>
    <property type="match status" value="1"/>
</dbReference>
<dbReference type="AlphaFoldDB" id="A0A8H7J6D5"/>
<evidence type="ECO:0000256" key="3">
    <source>
        <dbReference type="ARBA" id="ARBA00022679"/>
    </source>
</evidence>
<name>A0A8H7J6D5_9PLEO</name>
<keyword evidence="8" id="KW-0862">Zinc</keyword>
<evidence type="ECO:0000256" key="8">
    <source>
        <dbReference type="ARBA" id="ARBA00022833"/>
    </source>
</evidence>
<keyword evidence="6 9" id="KW-0863">Zinc-finger</keyword>
<evidence type="ECO:0000256" key="4">
    <source>
        <dbReference type="ARBA" id="ARBA00022723"/>
    </source>
</evidence>
<proteinExistence type="predicted"/>
<organism evidence="13 14">
    <name type="scientific">Ascochyta lentis</name>
    <dbReference type="NCBI Taxonomy" id="205686"/>
    <lineage>
        <taxon>Eukaryota</taxon>
        <taxon>Fungi</taxon>
        <taxon>Dikarya</taxon>
        <taxon>Ascomycota</taxon>
        <taxon>Pezizomycotina</taxon>
        <taxon>Dothideomycetes</taxon>
        <taxon>Pleosporomycetidae</taxon>
        <taxon>Pleosporales</taxon>
        <taxon>Pleosporineae</taxon>
        <taxon>Didymellaceae</taxon>
        <taxon>Ascochyta</taxon>
    </lineage>
</organism>
<dbReference type="EMBL" id="RZGK01000005">
    <property type="protein sequence ID" value="KAF9698689.1"/>
    <property type="molecule type" value="Genomic_DNA"/>
</dbReference>
<dbReference type="InterPro" id="IPR031127">
    <property type="entry name" value="E3_UB_ligase_RBR"/>
</dbReference>
<dbReference type="PROSITE" id="PS50089">
    <property type="entry name" value="ZF_RING_2"/>
    <property type="match status" value="1"/>
</dbReference>
<evidence type="ECO:0000259" key="12">
    <source>
        <dbReference type="PROSITE" id="PS51873"/>
    </source>
</evidence>
<keyword evidence="7" id="KW-0833">Ubl conjugation pathway</keyword>
<dbReference type="OrthoDB" id="1431934at2759"/>
<dbReference type="SMART" id="SM00184">
    <property type="entry name" value="RING"/>
    <property type="match status" value="1"/>
</dbReference>
<evidence type="ECO:0000256" key="6">
    <source>
        <dbReference type="ARBA" id="ARBA00022771"/>
    </source>
</evidence>
<evidence type="ECO:0000256" key="5">
    <source>
        <dbReference type="ARBA" id="ARBA00022737"/>
    </source>
</evidence>
<keyword evidence="14" id="KW-1185">Reference proteome</keyword>
<dbReference type="Proteomes" id="UP000651452">
    <property type="component" value="Unassembled WGS sequence"/>
</dbReference>
<comment type="catalytic activity">
    <reaction evidence="1">
        <text>[E2 ubiquitin-conjugating enzyme]-S-ubiquitinyl-L-cysteine + [acceptor protein]-L-lysine = [E2 ubiquitin-conjugating enzyme]-L-cysteine + [acceptor protein]-N(6)-ubiquitinyl-L-lysine.</text>
        <dbReference type="EC" id="2.3.2.31"/>
    </reaction>
</comment>
<dbReference type="CDD" id="cd20335">
    <property type="entry name" value="BRcat_RBR"/>
    <property type="match status" value="1"/>
</dbReference>
<dbReference type="InterPro" id="IPR001841">
    <property type="entry name" value="Znf_RING"/>
</dbReference>
<keyword evidence="3" id="KW-0808">Transferase</keyword>
<evidence type="ECO:0000313" key="14">
    <source>
        <dbReference type="Proteomes" id="UP000651452"/>
    </source>
</evidence>
<dbReference type="GO" id="GO:0061630">
    <property type="term" value="F:ubiquitin protein ligase activity"/>
    <property type="evidence" value="ECO:0007669"/>
    <property type="project" value="UniProtKB-EC"/>
</dbReference>
<dbReference type="Pfam" id="PF01485">
    <property type="entry name" value="IBR"/>
    <property type="match status" value="1"/>
</dbReference>
<keyword evidence="4" id="KW-0479">Metal-binding</keyword>
<evidence type="ECO:0000259" key="11">
    <source>
        <dbReference type="PROSITE" id="PS50089"/>
    </source>
</evidence>
<comment type="caution">
    <text evidence="13">The sequence shown here is derived from an EMBL/GenBank/DDBJ whole genome shotgun (WGS) entry which is preliminary data.</text>
</comment>
<dbReference type="Gene3D" id="3.30.40.10">
    <property type="entry name" value="Zinc/RING finger domain, C3HC4 (zinc finger)"/>
    <property type="match status" value="1"/>
</dbReference>
<dbReference type="CDD" id="cd20336">
    <property type="entry name" value="Rcat_RBR"/>
    <property type="match status" value="1"/>
</dbReference>
<dbReference type="SUPFAM" id="SSF57850">
    <property type="entry name" value="RING/U-box"/>
    <property type="match status" value="3"/>
</dbReference>
<sequence length="374" mass="42921">MGQASSHHTISTRASKRSSRSTNLNYPRQYTGSDDVVGSTNDVLGSRHQRTPHRSDGHGIKYSSRPLRNTTRNAAPATVRGEQFDEQKKYTTPDRRYYHDEVGSTRGRSVEASRSPNSNSRSQPSRSGLHRQRSKQTKECVICTDNRSLSRFSPHPPTAQCSHNADVCRRCLRTWIRTAFASKIWDEINCPICSKRLTYEDVRRFAPSDVFRKYDKLSAKAALESIPGFRWCIMKGCRSGQVHEEASDRFRCVGCKQSHCIKHNVAWHKGESCKQYDYRTNKKIRKEEERASKRLMQEIAKICPGCKRPIEKSYGCDHMTCTKCKQEFCWQCLAPYQKKKGHTSVTHRAECIYFAEDVQRAGAVVWDEGVVLDR</sequence>
<dbReference type="GO" id="GO:0016567">
    <property type="term" value="P:protein ubiquitination"/>
    <property type="evidence" value="ECO:0007669"/>
    <property type="project" value="InterPro"/>
</dbReference>
<reference evidence="13" key="1">
    <citation type="submission" date="2018-12" db="EMBL/GenBank/DDBJ databases">
        <authorList>
            <person name="Syme R.A."/>
            <person name="Farfan-Caceres L."/>
            <person name="Lichtenzveig J."/>
        </authorList>
    </citation>
    <scope>NUCLEOTIDE SEQUENCE</scope>
    <source>
        <strain evidence="13">Al4</strain>
    </source>
</reference>
<feature type="compositionally biased region" description="Polar residues" evidence="10">
    <location>
        <begin position="23"/>
        <end position="43"/>
    </location>
</feature>
<keyword evidence="5" id="KW-0677">Repeat</keyword>
<evidence type="ECO:0000256" key="10">
    <source>
        <dbReference type="SAM" id="MobiDB-lite"/>
    </source>
</evidence>
<dbReference type="EC" id="2.3.2.31" evidence="2"/>
<evidence type="ECO:0000256" key="9">
    <source>
        <dbReference type="PROSITE-ProRule" id="PRU00175"/>
    </source>
</evidence>
<reference evidence="13" key="2">
    <citation type="submission" date="2020-09" db="EMBL/GenBank/DDBJ databases">
        <title>Reference genome assembly for Australian Ascochyta lentis isolate Al4.</title>
        <authorList>
            <person name="Lee R.C."/>
            <person name="Farfan-Caceres L.M."/>
            <person name="Debler J.W."/>
            <person name="Williams A.H."/>
            <person name="Henares B.M."/>
        </authorList>
    </citation>
    <scope>NUCLEOTIDE SEQUENCE</scope>
    <source>
        <strain evidence="13">Al4</strain>
    </source>
</reference>
<dbReference type="Pfam" id="PF22191">
    <property type="entry name" value="IBR_1"/>
    <property type="match status" value="1"/>
</dbReference>
<dbReference type="SMART" id="SM00647">
    <property type="entry name" value="IBR"/>
    <property type="match status" value="2"/>
</dbReference>
<gene>
    <name evidence="13" type="ORF">EKO04_002967</name>
</gene>
<dbReference type="GO" id="GO:0008270">
    <property type="term" value="F:zinc ion binding"/>
    <property type="evidence" value="ECO:0007669"/>
    <property type="project" value="UniProtKB-KW"/>
</dbReference>
<feature type="domain" description="RING-type" evidence="11">
    <location>
        <begin position="140"/>
        <end position="194"/>
    </location>
</feature>
<dbReference type="InterPro" id="IPR013083">
    <property type="entry name" value="Znf_RING/FYVE/PHD"/>
</dbReference>
<dbReference type="Gene3D" id="1.20.120.1750">
    <property type="match status" value="1"/>
</dbReference>
<evidence type="ECO:0000313" key="13">
    <source>
        <dbReference type="EMBL" id="KAF9698689.1"/>
    </source>
</evidence>
<feature type="region of interest" description="Disordered" evidence="10">
    <location>
        <begin position="1"/>
        <end position="135"/>
    </location>
</feature>
<feature type="domain" description="RING-type" evidence="12">
    <location>
        <begin position="136"/>
        <end position="355"/>
    </location>
</feature>
<feature type="compositionally biased region" description="Basic and acidic residues" evidence="10">
    <location>
        <begin position="82"/>
        <end position="111"/>
    </location>
</feature>
<evidence type="ECO:0000256" key="1">
    <source>
        <dbReference type="ARBA" id="ARBA00001798"/>
    </source>
</evidence>
<protein>
    <recommendedName>
        <fullName evidence="2">RBR-type E3 ubiquitin transferase</fullName>
        <ecNumber evidence="2">2.3.2.31</ecNumber>
    </recommendedName>
</protein>
<dbReference type="PANTHER" id="PTHR11685">
    <property type="entry name" value="RBR FAMILY RING FINGER AND IBR DOMAIN-CONTAINING"/>
    <property type="match status" value="1"/>
</dbReference>